<evidence type="ECO:0000256" key="3">
    <source>
        <dbReference type="ARBA" id="ARBA00012438"/>
    </source>
</evidence>
<proteinExistence type="predicted"/>
<keyword evidence="9" id="KW-0902">Two-component regulatory system</keyword>
<dbReference type="RefSeq" id="WP_211469769.1">
    <property type="nucleotide sequence ID" value="NZ_JAGSXH010000082.1"/>
</dbReference>
<dbReference type="Pfam" id="PF00672">
    <property type="entry name" value="HAMP"/>
    <property type="match status" value="1"/>
</dbReference>
<dbReference type="GO" id="GO:0005886">
    <property type="term" value="C:plasma membrane"/>
    <property type="evidence" value="ECO:0007669"/>
    <property type="project" value="UniProtKB-SubCell"/>
</dbReference>
<evidence type="ECO:0000313" key="16">
    <source>
        <dbReference type="Proteomes" id="UP000677913"/>
    </source>
</evidence>
<dbReference type="Gene3D" id="3.30.565.10">
    <property type="entry name" value="Histidine kinase-like ATPase, C-terminal domain"/>
    <property type="match status" value="1"/>
</dbReference>
<evidence type="ECO:0000256" key="4">
    <source>
        <dbReference type="ARBA" id="ARBA00022553"/>
    </source>
</evidence>
<gene>
    <name evidence="15" type="ORF">KGA66_20340</name>
</gene>
<dbReference type="InterPro" id="IPR050428">
    <property type="entry name" value="TCS_sensor_his_kinase"/>
</dbReference>
<evidence type="ECO:0000256" key="9">
    <source>
        <dbReference type="ARBA" id="ARBA00023012"/>
    </source>
</evidence>
<evidence type="ECO:0000256" key="2">
    <source>
        <dbReference type="ARBA" id="ARBA00004236"/>
    </source>
</evidence>
<dbReference type="Gene3D" id="6.10.340.10">
    <property type="match status" value="1"/>
</dbReference>
<dbReference type="SUPFAM" id="SSF47384">
    <property type="entry name" value="Homodimeric domain of signal transducing histidine kinase"/>
    <property type="match status" value="1"/>
</dbReference>
<dbReference type="AlphaFoldDB" id="A0A8J7WS28"/>
<dbReference type="Proteomes" id="UP000677913">
    <property type="component" value="Unassembled WGS sequence"/>
</dbReference>
<feature type="region of interest" description="Disordered" evidence="11">
    <location>
        <begin position="571"/>
        <end position="596"/>
    </location>
</feature>
<keyword evidence="8 12" id="KW-1133">Transmembrane helix</keyword>
<comment type="subcellular location">
    <subcellularLocation>
        <location evidence="2">Cell membrane</location>
    </subcellularLocation>
</comment>
<evidence type="ECO:0000256" key="8">
    <source>
        <dbReference type="ARBA" id="ARBA00022989"/>
    </source>
</evidence>
<dbReference type="Gene3D" id="1.10.287.130">
    <property type="match status" value="1"/>
</dbReference>
<dbReference type="EMBL" id="JAGSXH010000082">
    <property type="protein sequence ID" value="MBS2965412.1"/>
    <property type="molecule type" value="Genomic_DNA"/>
</dbReference>
<dbReference type="InterPro" id="IPR003660">
    <property type="entry name" value="HAMP_dom"/>
</dbReference>
<keyword evidence="4" id="KW-0597">Phosphoprotein</keyword>
<protein>
    <recommendedName>
        <fullName evidence="3">histidine kinase</fullName>
        <ecNumber evidence="3">2.7.13.3</ecNumber>
    </recommendedName>
</protein>
<keyword evidence="10 12" id="KW-0472">Membrane</keyword>
<feature type="transmembrane region" description="Helical" evidence="12">
    <location>
        <begin position="25"/>
        <end position="52"/>
    </location>
</feature>
<evidence type="ECO:0000259" key="14">
    <source>
        <dbReference type="PROSITE" id="PS50885"/>
    </source>
</evidence>
<evidence type="ECO:0000256" key="1">
    <source>
        <dbReference type="ARBA" id="ARBA00000085"/>
    </source>
</evidence>
<dbReference type="EC" id="2.7.13.3" evidence="3"/>
<comment type="catalytic activity">
    <reaction evidence="1">
        <text>ATP + protein L-histidine = ADP + protein N-phospho-L-histidine.</text>
        <dbReference type="EC" id="2.7.13.3"/>
    </reaction>
</comment>
<comment type="caution">
    <text evidence="15">The sequence shown here is derived from an EMBL/GenBank/DDBJ whole genome shotgun (WGS) entry which is preliminary data.</text>
</comment>
<dbReference type="PANTHER" id="PTHR45436">
    <property type="entry name" value="SENSOR HISTIDINE KINASE YKOH"/>
    <property type="match status" value="1"/>
</dbReference>
<feature type="domain" description="Histidine kinase" evidence="13">
    <location>
        <begin position="311"/>
        <end position="538"/>
    </location>
</feature>
<dbReference type="InterPro" id="IPR004358">
    <property type="entry name" value="Sig_transdc_His_kin-like_C"/>
</dbReference>
<dbReference type="SMART" id="SM00304">
    <property type="entry name" value="HAMP"/>
    <property type="match status" value="1"/>
</dbReference>
<dbReference type="GO" id="GO:0000155">
    <property type="term" value="F:phosphorelay sensor kinase activity"/>
    <property type="evidence" value="ECO:0007669"/>
    <property type="project" value="InterPro"/>
</dbReference>
<reference evidence="15" key="1">
    <citation type="submission" date="2021-04" db="EMBL/GenBank/DDBJ databases">
        <title>Genome based classification of Actinospica acidithermotolerans sp. nov., an actinobacterium isolated from an Indonesian hot spring.</title>
        <authorList>
            <person name="Kusuma A.B."/>
            <person name="Putra K.E."/>
            <person name="Nafisah S."/>
            <person name="Loh J."/>
            <person name="Nouioui I."/>
            <person name="Goodfellow M."/>
        </authorList>
    </citation>
    <scope>NUCLEOTIDE SEQUENCE</scope>
    <source>
        <strain evidence="15">DSM 45618</strain>
    </source>
</reference>
<dbReference type="SMART" id="SM00387">
    <property type="entry name" value="HATPase_c"/>
    <property type="match status" value="1"/>
</dbReference>
<dbReference type="Pfam" id="PF02518">
    <property type="entry name" value="HATPase_c"/>
    <property type="match status" value="1"/>
</dbReference>
<dbReference type="CDD" id="cd00075">
    <property type="entry name" value="HATPase"/>
    <property type="match status" value="1"/>
</dbReference>
<dbReference type="SUPFAM" id="SSF55874">
    <property type="entry name" value="ATPase domain of HSP90 chaperone/DNA topoisomerase II/histidine kinase"/>
    <property type="match status" value="1"/>
</dbReference>
<name>A0A8J7WS28_9ACTN</name>
<dbReference type="Pfam" id="PF00512">
    <property type="entry name" value="HisKA"/>
    <property type="match status" value="1"/>
</dbReference>
<dbReference type="PROSITE" id="PS50885">
    <property type="entry name" value="HAMP"/>
    <property type="match status" value="1"/>
</dbReference>
<feature type="domain" description="HAMP" evidence="14">
    <location>
        <begin position="236"/>
        <end position="289"/>
    </location>
</feature>
<evidence type="ECO:0000313" key="15">
    <source>
        <dbReference type="EMBL" id="MBS2965412.1"/>
    </source>
</evidence>
<sequence length="596" mass="62339">MKRRGARPAGALGGTVRWTWNRTPLWARLVAGALALVALALTVTGFIGISLLRDYLINQNGQQLRAFGSAVAEAHRYKPLSNGLNCGGLPNDNATELINASGQAHIVASCPAWVNGSTVLPELPSRTALSAAAQSGDSFILTNLTKPGLRWEAVVVPTLYHLAPSPPKHTNSLADAIQSAAGAGLPSATVTVPGYVLVATSLTDVDATVAQLSRLEIAIDSAVGAALIVLGSIIVRTALRPLTQIEAAAEAISAGDLSRRVSGGHPKTETGRLASALNGMLGQIEAAFSARERSEAAARDSERRMRQFVADASHELRTPLTSIRGFAELYRQGAADSRQMPDLIRRIEQEALRMGVLVEDLLLLARLDQQRPLSRDRVHLAALAAESITGARARQPSRLIELRVERACGAGQPVVIGDETRLRQALDNLLDNAMRHTPPDTRVSVRVRPSPDGVAEPGHYLLEVADTGPGMSEQAAGRVFERFYRADPARSRSATGDRGAGLGLAIVAAIAAAHGGKASVHTAPGQGAVFRLMLPAAPVQAESALDAEGTDADADIGVDADADTDICVDAEGEAAAGEAAEPEVDAVDSTALDPAP</sequence>
<evidence type="ECO:0000256" key="6">
    <source>
        <dbReference type="ARBA" id="ARBA00022692"/>
    </source>
</evidence>
<evidence type="ECO:0000256" key="11">
    <source>
        <dbReference type="SAM" id="MobiDB-lite"/>
    </source>
</evidence>
<dbReference type="PANTHER" id="PTHR45436:SF5">
    <property type="entry name" value="SENSOR HISTIDINE KINASE TRCS"/>
    <property type="match status" value="1"/>
</dbReference>
<dbReference type="InterPro" id="IPR003594">
    <property type="entry name" value="HATPase_dom"/>
</dbReference>
<keyword evidence="6 12" id="KW-0812">Transmembrane</keyword>
<keyword evidence="7 15" id="KW-0418">Kinase</keyword>
<keyword evidence="16" id="KW-1185">Reference proteome</keyword>
<dbReference type="SMART" id="SM00388">
    <property type="entry name" value="HisKA"/>
    <property type="match status" value="1"/>
</dbReference>
<evidence type="ECO:0000256" key="5">
    <source>
        <dbReference type="ARBA" id="ARBA00022679"/>
    </source>
</evidence>
<evidence type="ECO:0000256" key="10">
    <source>
        <dbReference type="ARBA" id="ARBA00023136"/>
    </source>
</evidence>
<dbReference type="InterPro" id="IPR036097">
    <property type="entry name" value="HisK_dim/P_sf"/>
</dbReference>
<dbReference type="FunFam" id="1.10.287.130:FF:000001">
    <property type="entry name" value="Two-component sensor histidine kinase"/>
    <property type="match status" value="1"/>
</dbReference>
<evidence type="ECO:0000259" key="13">
    <source>
        <dbReference type="PROSITE" id="PS50109"/>
    </source>
</evidence>
<dbReference type="PROSITE" id="PS50109">
    <property type="entry name" value="HIS_KIN"/>
    <property type="match status" value="1"/>
</dbReference>
<evidence type="ECO:0000256" key="7">
    <source>
        <dbReference type="ARBA" id="ARBA00022777"/>
    </source>
</evidence>
<dbReference type="InterPro" id="IPR005467">
    <property type="entry name" value="His_kinase_dom"/>
</dbReference>
<keyword evidence="5" id="KW-0808">Transferase</keyword>
<organism evidence="15 16">
    <name type="scientific">Actinocrinis puniceicyclus</name>
    <dbReference type="NCBI Taxonomy" id="977794"/>
    <lineage>
        <taxon>Bacteria</taxon>
        <taxon>Bacillati</taxon>
        <taxon>Actinomycetota</taxon>
        <taxon>Actinomycetes</taxon>
        <taxon>Catenulisporales</taxon>
        <taxon>Actinospicaceae</taxon>
        <taxon>Actinocrinis</taxon>
    </lineage>
</organism>
<dbReference type="InterPro" id="IPR036890">
    <property type="entry name" value="HATPase_C_sf"/>
</dbReference>
<accession>A0A8J7WS28</accession>
<dbReference type="CDD" id="cd00082">
    <property type="entry name" value="HisKA"/>
    <property type="match status" value="1"/>
</dbReference>
<dbReference type="InterPro" id="IPR003661">
    <property type="entry name" value="HisK_dim/P_dom"/>
</dbReference>
<evidence type="ECO:0000256" key="12">
    <source>
        <dbReference type="SAM" id="Phobius"/>
    </source>
</evidence>
<dbReference type="PRINTS" id="PR00344">
    <property type="entry name" value="BCTRLSENSOR"/>
</dbReference>
<dbReference type="SUPFAM" id="SSF158472">
    <property type="entry name" value="HAMP domain-like"/>
    <property type="match status" value="1"/>
</dbReference>